<dbReference type="AlphaFoldDB" id="A0A346DZF2"/>
<dbReference type="InterPro" id="IPR004570">
    <property type="entry name" value="Phosphatidylglycerol_P_synth"/>
</dbReference>
<feature type="transmembrane region" description="Helical" evidence="17">
    <location>
        <begin position="136"/>
        <end position="159"/>
    </location>
</feature>
<feature type="transmembrane region" description="Helical" evidence="17">
    <location>
        <begin position="89"/>
        <end position="116"/>
    </location>
</feature>
<dbReference type="PANTHER" id="PTHR14269:SF62">
    <property type="entry name" value="CDP-DIACYLGLYCEROL--GLYCEROL-3-PHOSPHATE 3-PHOSPHATIDYLTRANSFERASE 1, CHLOROPLASTIC"/>
    <property type="match status" value="1"/>
</dbReference>
<comment type="catalytic activity">
    <reaction evidence="14">
        <text>a CDP-1,2-diacyl-sn-glycerol + sn-glycerol 3-phosphate = a 1,2-diacyl-sn-glycero-3-phospho-(1'-sn-glycero-3'-phosphate) + CMP + H(+)</text>
        <dbReference type="Rhea" id="RHEA:12593"/>
        <dbReference type="ChEBI" id="CHEBI:15378"/>
        <dbReference type="ChEBI" id="CHEBI:57597"/>
        <dbReference type="ChEBI" id="CHEBI:58332"/>
        <dbReference type="ChEBI" id="CHEBI:60110"/>
        <dbReference type="ChEBI" id="CHEBI:60377"/>
        <dbReference type="EC" id="2.7.8.5"/>
    </reaction>
</comment>
<evidence type="ECO:0000256" key="2">
    <source>
        <dbReference type="ARBA" id="ARBA00005042"/>
    </source>
</evidence>
<keyword evidence="12" id="KW-0594">Phospholipid biosynthesis</keyword>
<evidence type="ECO:0000256" key="6">
    <source>
        <dbReference type="ARBA" id="ARBA00022516"/>
    </source>
</evidence>
<evidence type="ECO:0000256" key="15">
    <source>
        <dbReference type="NCBIfam" id="TIGR00560"/>
    </source>
</evidence>
<dbReference type="EC" id="2.7.8.5" evidence="4 15"/>
<dbReference type="GO" id="GO:0005886">
    <property type="term" value="C:plasma membrane"/>
    <property type="evidence" value="ECO:0007669"/>
    <property type="project" value="TreeGrafter"/>
</dbReference>
<dbReference type="InterPro" id="IPR043130">
    <property type="entry name" value="CDP-OH_PTrfase_TM_dom"/>
</dbReference>
<dbReference type="PIRSF" id="PIRSF000847">
    <property type="entry name" value="Phos_ph_gly_syn"/>
    <property type="match status" value="1"/>
</dbReference>
<comment type="similarity">
    <text evidence="3 16">Belongs to the CDP-alcohol phosphatidyltransferase class-I family.</text>
</comment>
<feature type="transmembrane region" description="Helical" evidence="17">
    <location>
        <begin position="165"/>
        <end position="189"/>
    </location>
</feature>
<evidence type="ECO:0000256" key="11">
    <source>
        <dbReference type="ARBA" id="ARBA00023136"/>
    </source>
</evidence>
<dbReference type="PROSITE" id="PS00379">
    <property type="entry name" value="CDP_ALCOHOL_P_TRANSF"/>
    <property type="match status" value="1"/>
</dbReference>
<comment type="subcellular location">
    <subcellularLocation>
        <location evidence="1">Membrane</location>
        <topology evidence="1">Multi-pass membrane protein</topology>
    </subcellularLocation>
</comment>
<evidence type="ECO:0000256" key="12">
    <source>
        <dbReference type="ARBA" id="ARBA00023209"/>
    </source>
</evidence>
<evidence type="ECO:0000256" key="16">
    <source>
        <dbReference type="RuleBase" id="RU003750"/>
    </source>
</evidence>
<dbReference type="Pfam" id="PF01066">
    <property type="entry name" value="CDP-OH_P_transf"/>
    <property type="match status" value="1"/>
</dbReference>
<keyword evidence="11 17" id="KW-0472">Membrane</keyword>
<evidence type="ECO:0000313" key="19">
    <source>
        <dbReference type="Proteomes" id="UP000256856"/>
    </source>
</evidence>
<accession>A0A346DZF2</accession>
<proteinExistence type="inferred from homology"/>
<dbReference type="PANTHER" id="PTHR14269">
    <property type="entry name" value="CDP-DIACYLGLYCEROL--GLYCEROL-3-PHOSPHATE 3-PHOSPHATIDYLTRANSFERASE-RELATED"/>
    <property type="match status" value="1"/>
</dbReference>
<organism evidence="18 19">
    <name type="scientific">Candidatus Purcelliella pentastirinorum</name>
    <dbReference type="NCBI Taxonomy" id="472834"/>
    <lineage>
        <taxon>Bacteria</taxon>
        <taxon>Pseudomonadati</taxon>
        <taxon>Pseudomonadota</taxon>
        <taxon>Gammaproteobacteria</taxon>
        <taxon>Enterobacterales</taxon>
        <taxon>Enterobacteriaceae</taxon>
        <taxon>Candidatus Purcelliella</taxon>
    </lineage>
</organism>
<evidence type="ECO:0000256" key="5">
    <source>
        <dbReference type="ARBA" id="ARBA00014944"/>
    </source>
</evidence>
<feature type="transmembrane region" description="Helical" evidence="17">
    <location>
        <begin position="5"/>
        <end position="21"/>
    </location>
</feature>
<dbReference type="KEGG" id="ppet:C9I82_134"/>
<dbReference type="NCBIfam" id="TIGR00560">
    <property type="entry name" value="pgsA"/>
    <property type="match status" value="1"/>
</dbReference>
<evidence type="ECO:0000256" key="7">
    <source>
        <dbReference type="ARBA" id="ARBA00022679"/>
    </source>
</evidence>
<dbReference type="Proteomes" id="UP000256856">
    <property type="component" value="Chromosome"/>
</dbReference>
<keyword evidence="8 17" id="KW-0812">Transmembrane</keyword>
<evidence type="ECO:0000256" key="14">
    <source>
        <dbReference type="ARBA" id="ARBA00048586"/>
    </source>
</evidence>
<evidence type="ECO:0000256" key="8">
    <source>
        <dbReference type="ARBA" id="ARBA00022692"/>
    </source>
</evidence>
<evidence type="ECO:0000256" key="13">
    <source>
        <dbReference type="ARBA" id="ARBA00023264"/>
    </source>
</evidence>
<feature type="transmembrane region" description="Helical" evidence="17">
    <location>
        <begin position="27"/>
        <end position="44"/>
    </location>
</feature>
<keyword evidence="9 17" id="KW-1133">Transmembrane helix</keyword>
<evidence type="ECO:0000313" key="18">
    <source>
        <dbReference type="EMBL" id="AXN02107.1"/>
    </source>
</evidence>
<dbReference type="EMBL" id="CP028374">
    <property type="protein sequence ID" value="AXN02107.1"/>
    <property type="molecule type" value="Genomic_DNA"/>
</dbReference>
<dbReference type="InterPro" id="IPR000462">
    <property type="entry name" value="CDP-OH_P_trans"/>
</dbReference>
<sequence>MVFILIFYFIIWFFLFMFFNIPMYFTLLRLILIPFFIIIFYLPFKYSSLFSSLIFLIASFTDLLDGFWARQLNKITRFGEFFDPVADKFLTIFAMLLIVECFHVIFITLPISIIIIREVIISALREWMSITGKKDILSVSKLAKIKTIFQMLTISILLWHFNQFFVFFGTILLYLSMILTLWSMIKYFYLVKNYF</sequence>
<keyword evidence="10" id="KW-0443">Lipid metabolism</keyword>
<evidence type="ECO:0000256" key="3">
    <source>
        <dbReference type="ARBA" id="ARBA00010441"/>
    </source>
</evidence>
<dbReference type="Gene3D" id="1.20.120.1760">
    <property type="match status" value="1"/>
</dbReference>
<dbReference type="InterPro" id="IPR050324">
    <property type="entry name" value="CDP-alcohol_PTase-I"/>
</dbReference>
<keyword evidence="6" id="KW-0444">Lipid biosynthesis</keyword>
<evidence type="ECO:0000256" key="17">
    <source>
        <dbReference type="SAM" id="Phobius"/>
    </source>
</evidence>
<comment type="pathway">
    <text evidence="2">Phospholipid metabolism; phosphatidylglycerol biosynthesis; phosphatidylglycerol from CDP-diacylglycerol: step 1/2.</text>
</comment>
<name>A0A346DZF2_9ENTR</name>
<gene>
    <name evidence="18" type="ORF">C9I82_134</name>
</gene>
<keyword evidence="13" id="KW-1208">Phospholipid metabolism</keyword>
<dbReference type="GO" id="GO:0008444">
    <property type="term" value="F:CDP-diacylglycerol-glycerol-3-phosphate 3-phosphatidyltransferase activity"/>
    <property type="evidence" value="ECO:0007669"/>
    <property type="project" value="UniProtKB-UniRule"/>
</dbReference>
<keyword evidence="7 16" id="KW-0808">Transferase</keyword>
<evidence type="ECO:0000256" key="9">
    <source>
        <dbReference type="ARBA" id="ARBA00022989"/>
    </source>
</evidence>
<reference evidence="18 19" key="1">
    <citation type="submission" date="2018-03" db="EMBL/GenBank/DDBJ databases">
        <title>A parallel universe: an anciently diverged bacterial symbiosis in a Hawaiian planthopper (Hemiptera: Cixiidae) reveals rearranged nutritional responsibilities.</title>
        <authorList>
            <person name="Bennett G."/>
            <person name="Mao M."/>
        </authorList>
    </citation>
    <scope>NUCLEOTIDE SEQUENCE [LARGE SCALE GENOMIC DNA]</scope>
    <source>
        <strain evidence="18 19">OLIH</strain>
    </source>
</reference>
<evidence type="ECO:0000256" key="10">
    <source>
        <dbReference type="ARBA" id="ARBA00023098"/>
    </source>
</evidence>
<dbReference type="GO" id="GO:0046474">
    <property type="term" value="P:glycerophospholipid biosynthetic process"/>
    <property type="evidence" value="ECO:0007669"/>
    <property type="project" value="TreeGrafter"/>
</dbReference>
<feature type="transmembrane region" description="Helical" evidence="17">
    <location>
        <begin position="49"/>
        <end position="69"/>
    </location>
</feature>
<dbReference type="InterPro" id="IPR048254">
    <property type="entry name" value="CDP_ALCOHOL_P_TRANSF_CS"/>
</dbReference>
<keyword evidence="19" id="KW-1185">Reference proteome</keyword>
<evidence type="ECO:0000256" key="4">
    <source>
        <dbReference type="ARBA" id="ARBA00013170"/>
    </source>
</evidence>
<evidence type="ECO:0000256" key="1">
    <source>
        <dbReference type="ARBA" id="ARBA00004141"/>
    </source>
</evidence>
<protein>
    <recommendedName>
        <fullName evidence="5 15">CDP-diacylglycerol--glycerol-3-phosphate 3-phosphatidyltransferase</fullName>
        <ecNumber evidence="4 15">2.7.8.5</ecNumber>
    </recommendedName>
</protein>